<feature type="non-terminal residue" evidence="1">
    <location>
        <position position="65"/>
    </location>
</feature>
<dbReference type="EMBL" id="CACRXK020011260">
    <property type="protein sequence ID" value="CAB4021089.1"/>
    <property type="molecule type" value="Genomic_DNA"/>
</dbReference>
<gene>
    <name evidence="1" type="ORF">PACLA_8A038390</name>
</gene>
<comment type="caution">
    <text evidence="1">The sequence shown here is derived from an EMBL/GenBank/DDBJ whole genome shotgun (WGS) entry which is preliminary data.</text>
</comment>
<evidence type="ECO:0000313" key="1">
    <source>
        <dbReference type="EMBL" id="CAB4021089.1"/>
    </source>
</evidence>
<protein>
    <submittedName>
        <fullName evidence="1">Uncharacterized protein</fullName>
    </submittedName>
</protein>
<sequence length="65" mass="7367">MGLDHQIMTCDPPRYSGKYQDFCPTRSIGDRANSRGLADNFSKSGIFERIYTINRDIQPAALEDL</sequence>
<name>A0A6S7IVT5_PARCT</name>
<accession>A0A6S7IVT5</accession>
<reference evidence="1" key="1">
    <citation type="submission" date="2020-04" db="EMBL/GenBank/DDBJ databases">
        <authorList>
            <person name="Alioto T."/>
            <person name="Alioto T."/>
            <person name="Gomez Garrido J."/>
        </authorList>
    </citation>
    <scope>NUCLEOTIDE SEQUENCE</scope>
    <source>
        <strain evidence="1">A484AB</strain>
    </source>
</reference>
<evidence type="ECO:0000313" key="2">
    <source>
        <dbReference type="Proteomes" id="UP001152795"/>
    </source>
</evidence>
<dbReference type="AlphaFoldDB" id="A0A6S7IVT5"/>
<keyword evidence="2" id="KW-1185">Reference proteome</keyword>
<dbReference type="Proteomes" id="UP001152795">
    <property type="component" value="Unassembled WGS sequence"/>
</dbReference>
<proteinExistence type="predicted"/>
<organism evidence="1 2">
    <name type="scientific">Paramuricea clavata</name>
    <name type="common">Red gorgonian</name>
    <name type="synonym">Violescent sea-whip</name>
    <dbReference type="NCBI Taxonomy" id="317549"/>
    <lineage>
        <taxon>Eukaryota</taxon>
        <taxon>Metazoa</taxon>
        <taxon>Cnidaria</taxon>
        <taxon>Anthozoa</taxon>
        <taxon>Octocorallia</taxon>
        <taxon>Malacalcyonacea</taxon>
        <taxon>Plexauridae</taxon>
        <taxon>Paramuricea</taxon>
    </lineage>
</organism>